<feature type="domain" description="Flagellin N-terminal" evidence="6">
    <location>
        <begin position="3"/>
        <end position="140"/>
    </location>
</feature>
<evidence type="ECO:0000256" key="5">
    <source>
        <dbReference type="ARBA" id="ARBA00023143"/>
    </source>
</evidence>
<keyword evidence="8" id="KW-1185">Reference proteome</keyword>
<comment type="similarity">
    <text evidence="3">Belongs to the bacterial flagellin family.</text>
</comment>
<dbReference type="NCBIfam" id="TIGR02550">
    <property type="entry name" value="flagell_flgL"/>
    <property type="match status" value="1"/>
</dbReference>
<comment type="subcellular location">
    <subcellularLocation>
        <location evidence="1">Bacterial flagellum</location>
    </subcellularLocation>
    <subcellularLocation>
        <location evidence="2">Secreted</location>
    </subcellularLocation>
</comment>
<dbReference type="GO" id="GO:0005198">
    <property type="term" value="F:structural molecule activity"/>
    <property type="evidence" value="ECO:0007669"/>
    <property type="project" value="InterPro"/>
</dbReference>
<evidence type="ECO:0000256" key="4">
    <source>
        <dbReference type="ARBA" id="ARBA00022525"/>
    </source>
</evidence>
<dbReference type="Gene3D" id="1.20.1330.10">
    <property type="entry name" value="f41 fragment of flagellin, N-terminal domain"/>
    <property type="match status" value="1"/>
</dbReference>
<dbReference type="Proteomes" id="UP000273022">
    <property type="component" value="Unassembled WGS sequence"/>
</dbReference>
<name>A0A3A6TYG3_9GAMM</name>
<evidence type="ECO:0000259" key="6">
    <source>
        <dbReference type="Pfam" id="PF00669"/>
    </source>
</evidence>
<dbReference type="OrthoDB" id="9768249at2"/>
<dbReference type="InterPro" id="IPR013384">
    <property type="entry name" value="Flagell_FlgL"/>
</dbReference>
<dbReference type="SUPFAM" id="SSF64518">
    <property type="entry name" value="Phase 1 flagellin"/>
    <property type="match status" value="1"/>
</dbReference>
<dbReference type="PANTHER" id="PTHR42792:SF1">
    <property type="entry name" value="FLAGELLAR HOOK-ASSOCIATED PROTEIN 3"/>
    <property type="match status" value="1"/>
</dbReference>
<reference evidence="7 8" key="1">
    <citation type="submission" date="2018-09" db="EMBL/GenBank/DDBJ databases">
        <title>Phylogeny of the Shewanellaceae, and recommendation for two new genera, Pseudoshewanella and Parashewanella.</title>
        <authorList>
            <person name="Wang G."/>
        </authorList>
    </citation>
    <scope>NUCLEOTIDE SEQUENCE [LARGE SCALE GENOMIC DNA]</scope>
    <source>
        <strain evidence="7 8">KCTC 22492</strain>
    </source>
</reference>
<proteinExistence type="inferred from homology"/>
<keyword evidence="7" id="KW-0966">Cell projection</keyword>
<dbReference type="InterPro" id="IPR001492">
    <property type="entry name" value="Flagellin"/>
</dbReference>
<sequence length="398" mass="42391">MRVSTAQFHQQSINSVLRQQSATAQTLEQISSGKRVNTAGDDPVASIGIDNLKQENTLIDQYLKNIDYADNKLSVAESTLGSAESLSRTIKDQMLSLTNGRHSDDDIQAIATEMKSNLEALQSLANTRDESGNYIFAGFETEQQPFEFGSGTPRTISYQGDSGVRNSVISSGVLQATNIAGDAAFMNGENAIGDYSVNYQAGQTGEFSISSAKFDASAANPAANYTLAFVDDNSGGVNVNYTDSSGAPQTTAFTNPLVIDGVELKFDGVPAIGDSVAISEQSQVSIFDTIEQAITLAESGELQNPNGQAEMAQILDNMNQGINQIGMARSEAGIGLSNTESYAMRHEEAKLVNTSAQSKLEDLDLASAISEFEKQQLALNAASSLFSRVSSTTLFDFI</sequence>
<evidence type="ECO:0000313" key="7">
    <source>
        <dbReference type="EMBL" id="RJY19570.1"/>
    </source>
</evidence>
<accession>A0A3A6TYG3</accession>
<keyword evidence="5" id="KW-0975">Bacterial flagellum</keyword>
<evidence type="ECO:0000256" key="2">
    <source>
        <dbReference type="ARBA" id="ARBA00004613"/>
    </source>
</evidence>
<keyword evidence="7" id="KW-0969">Cilium</keyword>
<evidence type="ECO:0000313" key="8">
    <source>
        <dbReference type="Proteomes" id="UP000273022"/>
    </source>
</evidence>
<keyword evidence="7" id="KW-0282">Flagellum</keyword>
<dbReference type="PANTHER" id="PTHR42792">
    <property type="entry name" value="FLAGELLIN"/>
    <property type="match status" value="1"/>
</dbReference>
<dbReference type="GO" id="GO:0009424">
    <property type="term" value="C:bacterial-type flagellum hook"/>
    <property type="evidence" value="ECO:0007669"/>
    <property type="project" value="InterPro"/>
</dbReference>
<evidence type="ECO:0000256" key="3">
    <source>
        <dbReference type="ARBA" id="ARBA00005709"/>
    </source>
</evidence>
<organism evidence="7 8">
    <name type="scientific">Parashewanella spongiae</name>
    <dbReference type="NCBI Taxonomy" id="342950"/>
    <lineage>
        <taxon>Bacteria</taxon>
        <taxon>Pseudomonadati</taxon>
        <taxon>Pseudomonadota</taxon>
        <taxon>Gammaproteobacteria</taxon>
        <taxon>Alteromonadales</taxon>
        <taxon>Shewanellaceae</taxon>
        <taxon>Parashewanella</taxon>
    </lineage>
</organism>
<evidence type="ECO:0000256" key="1">
    <source>
        <dbReference type="ARBA" id="ARBA00004365"/>
    </source>
</evidence>
<dbReference type="EMBL" id="QYYH01000001">
    <property type="protein sequence ID" value="RJY19570.1"/>
    <property type="molecule type" value="Genomic_DNA"/>
</dbReference>
<dbReference type="Pfam" id="PF00669">
    <property type="entry name" value="Flagellin_N"/>
    <property type="match status" value="1"/>
</dbReference>
<dbReference type="GO" id="GO:0005576">
    <property type="term" value="C:extracellular region"/>
    <property type="evidence" value="ECO:0007669"/>
    <property type="project" value="UniProtKB-SubCell"/>
</dbReference>
<dbReference type="RefSeq" id="WP_121851651.1">
    <property type="nucleotide sequence ID" value="NZ_CP037952.1"/>
</dbReference>
<keyword evidence="4" id="KW-0964">Secreted</keyword>
<gene>
    <name evidence="7" type="primary">flgL</name>
    <name evidence="7" type="ORF">D5R81_00255</name>
</gene>
<dbReference type="GO" id="GO:0071973">
    <property type="term" value="P:bacterial-type flagellum-dependent cell motility"/>
    <property type="evidence" value="ECO:0007669"/>
    <property type="project" value="InterPro"/>
</dbReference>
<comment type="caution">
    <text evidence="7">The sequence shown here is derived from an EMBL/GenBank/DDBJ whole genome shotgun (WGS) entry which is preliminary data.</text>
</comment>
<dbReference type="AlphaFoldDB" id="A0A3A6TYG3"/>
<protein>
    <submittedName>
        <fullName evidence="7">Flagellar hook-associated protein FlgL</fullName>
    </submittedName>
</protein>
<dbReference type="InterPro" id="IPR001029">
    <property type="entry name" value="Flagellin_N"/>
</dbReference>